<dbReference type="GO" id="GO:0030791">
    <property type="term" value="F:arsenite methyltransferase activity"/>
    <property type="evidence" value="ECO:0007669"/>
    <property type="project" value="UniProtKB-EC"/>
</dbReference>
<dbReference type="EC" id="2.1.1.137" evidence="4"/>
<dbReference type="CDD" id="cd02440">
    <property type="entry name" value="AdoMet_MTases"/>
    <property type="match status" value="2"/>
</dbReference>
<dbReference type="Pfam" id="PF13847">
    <property type="entry name" value="Methyltransf_31"/>
    <property type="match status" value="2"/>
</dbReference>
<evidence type="ECO:0000256" key="4">
    <source>
        <dbReference type="ARBA" id="ARBA00034521"/>
    </source>
</evidence>
<keyword evidence="1 10" id="KW-0808">Transferase</keyword>
<evidence type="ECO:0000256" key="1">
    <source>
        <dbReference type="ARBA" id="ARBA00022679"/>
    </source>
</evidence>
<evidence type="ECO:0000256" key="7">
    <source>
        <dbReference type="ARBA" id="ARBA00047943"/>
    </source>
</evidence>
<evidence type="ECO:0000256" key="3">
    <source>
        <dbReference type="ARBA" id="ARBA00034487"/>
    </source>
</evidence>
<reference evidence="10 11" key="1">
    <citation type="journal article" date="2017" name="Mol. Biol. Evol.">
        <title>The 4-celled Tetrabaena socialis nuclear genome reveals the essential components for genetic control of cell number at the origin of multicellularity in the volvocine lineage.</title>
        <authorList>
            <person name="Featherston J."/>
            <person name="Arakaki Y."/>
            <person name="Hanschen E.R."/>
            <person name="Ferris P.J."/>
            <person name="Michod R.E."/>
            <person name="Olson B.J.S.C."/>
            <person name="Nozaki H."/>
            <person name="Durand P.M."/>
        </authorList>
    </citation>
    <scope>NUCLEOTIDE SEQUENCE [LARGE SCALE GENOMIC DNA]</scope>
    <source>
        <strain evidence="10 11">NIES-571</strain>
    </source>
</reference>
<dbReference type="InterPro" id="IPR026669">
    <property type="entry name" value="Arsenite_MeTrfase-like"/>
</dbReference>
<comment type="catalytic activity">
    <reaction evidence="6">
        <text>arsenic triglutathione + [thioredoxin]-dithiol + S-adenosyl-L-methionine + 2 H2O = methylarsonous acid + [thioredoxin]-disulfide + 3 glutathione + S-adenosyl-L-homocysteine + H(+)</text>
        <dbReference type="Rhea" id="RHEA:69460"/>
        <dbReference type="Rhea" id="RHEA-COMP:10698"/>
        <dbReference type="Rhea" id="RHEA-COMP:10700"/>
        <dbReference type="ChEBI" id="CHEBI:15377"/>
        <dbReference type="ChEBI" id="CHEBI:15378"/>
        <dbReference type="ChEBI" id="CHEBI:17826"/>
        <dbReference type="ChEBI" id="CHEBI:29950"/>
        <dbReference type="ChEBI" id="CHEBI:50058"/>
        <dbReference type="ChEBI" id="CHEBI:57856"/>
        <dbReference type="ChEBI" id="CHEBI:57925"/>
        <dbReference type="ChEBI" id="CHEBI:59789"/>
        <dbReference type="ChEBI" id="CHEBI:183640"/>
        <dbReference type="EC" id="2.1.1.137"/>
    </reaction>
</comment>
<accession>A0A2J8AEP3</accession>
<dbReference type="PANTHER" id="PTHR43675:SF8">
    <property type="entry name" value="ARSENITE METHYLTRANSFERASE"/>
    <property type="match status" value="1"/>
</dbReference>
<dbReference type="SUPFAM" id="SSF53335">
    <property type="entry name" value="S-adenosyl-L-methionine-dependent methyltransferases"/>
    <property type="match status" value="2"/>
</dbReference>
<dbReference type="Proteomes" id="UP000236333">
    <property type="component" value="Unassembled WGS sequence"/>
</dbReference>
<dbReference type="Gene3D" id="3.40.50.150">
    <property type="entry name" value="Vaccinia Virus protein VP39"/>
    <property type="match status" value="2"/>
</dbReference>
<comment type="catalytic activity">
    <reaction evidence="7">
        <text>arsenic triglutathione + 2 [thioredoxin]-dithiol + 2 S-adenosyl-L-methionine + H2O = dimethylarsinous acid + 2 [thioredoxin]-disulfide + 3 glutathione + 2 S-adenosyl-L-homocysteine + 2 H(+)</text>
        <dbReference type="Rhea" id="RHEA:69464"/>
        <dbReference type="Rhea" id="RHEA-COMP:10698"/>
        <dbReference type="Rhea" id="RHEA-COMP:10700"/>
        <dbReference type="ChEBI" id="CHEBI:15377"/>
        <dbReference type="ChEBI" id="CHEBI:15378"/>
        <dbReference type="ChEBI" id="CHEBI:23808"/>
        <dbReference type="ChEBI" id="CHEBI:29950"/>
        <dbReference type="ChEBI" id="CHEBI:50058"/>
        <dbReference type="ChEBI" id="CHEBI:57856"/>
        <dbReference type="ChEBI" id="CHEBI:57925"/>
        <dbReference type="ChEBI" id="CHEBI:59789"/>
        <dbReference type="ChEBI" id="CHEBI:183640"/>
        <dbReference type="EC" id="2.1.1.137"/>
    </reaction>
</comment>
<evidence type="ECO:0000256" key="6">
    <source>
        <dbReference type="ARBA" id="ARBA00047941"/>
    </source>
</evidence>
<evidence type="ECO:0000256" key="5">
    <source>
        <dbReference type="ARBA" id="ARBA00034545"/>
    </source>
</evidence>
<evidence type="ECO:0000256" key="2">
    <source>
        <dbReference type="ARBA" id="ARBA00022691"/>
    </source>
</evidence>
<keyword evidence="11" id="KW-1185">Reference proteome</keyword>
<keyword evidence="2" id="KW-0949">S-adenosyl-L-methionine</keyword>
<gene>
    <name evidence="10" type="ORF">TSOC_002209</name>
</gene>
<evidence type="ECO:0000313" key="10">
    <source>
        <dbReference type="EMBL" id="PNH10988.1"/>
    </source>
</evidence>
<evidence type="ECO:0000256" key="8">
    <source>
        <dbReference type="ARBA" id="ARBA00048428"/>
    </source>
</evidence>
<proteinExistence type="inferred from homology"/>
<dbReference type="PANTHER" id="PTHR43675">
    <property type="entry name" value="ARSENITE METHYLTRANSFERASE"/>
    <property type="match status" value="1"/>
</dbReference>
<feature type="non-terminal residue" evidence="10">
    <location>
        <position position="760"/>
    </location>
</feature>
<dbReference type="InterPro" id="IPR025714">
    <property type="entry name" value="Methyltranfer_dom"/>
</dbReference>
<evidence type="ECO:0000259" key="9">
    <source>
        <dbReference type="Pfam" id="PF13847"/>
    </source>
</evidence>
<dbReference type="AlphaFoldDB" id="A0A2J8AEP3"/>
<dbReference type="InterPro" id="IPR029063">
    <property type="entry name" value="SAM-dependent_MTases_sf"/>
</dbReference>
<dbReference type="GO" id="GO:0032259">
    <property type="term" value="P:methylation"/>
    <property type="evidence" value="ECO:0007669"/>
    <property type="project" value="UniProtKB-KW"/>
</dbReference>
<keyword evidence="10" id="KW-0489">Methyltransferase</keyword>
<comment type="caution">
    <text evidence="10">The sequence shown here is derived from an EMBL/GenBank/DDBJ whole genome shotgun (WGS) entry which is preliminary data.</text>
</comment>
<organism evidence="10 11">
    <name type="scientific">Tetrabaena socialis</name>
    <dbReference type="NCBI Taxonomy" id="47790"/>
    <lineage>
        <taxon>Eukaryota</taxon>
        <taxon>Viridiplantae</taxon>
        <taxon>Chlorophyta</taxon>
        <taxon>core chlorophytes</taxon>
        <taxon>Chlorophyceae</taxon>
        <taxon>CS clade</taxon>
        <taxon>Chlamydomonadales</taxon>
        <taxon>Tetrabaenaceae</taxon>
        <taxon>Tetrabaena</taxon>
    </lineage>
</organism>
<feature type="domain" description="Methyltransferase" evidence="9">
    <location>
        <begin position="467"/>
        <end position="616"/>
    </location>
</feature>
<dbReference type="EMBL" id="PGGS01000041">
    <property type="protein sequence ID" value="PNH10988.1"/>
    <property type="molecule type" value="Genomic_DNA"/>
</dbReference>
<comment type="similarity">
    <text evidence="3">Belongs to the methyltransferase superfamily. Arsenite methyltransferase family.</text>
</comment>
<sequence length="760" mass="82148">MLPGTQLTRRVCRSAVKQQVNNRGSWRIVVPSAATMAAPMESAALAELTSAKQLGGDLAAVMESVREYYGETLKSSGDLRTSACTACKPPPPAVRAALGAVPQEVKEKFYGCGNPIPVGIEGLRVLDLGCGSGRDCYVAARLVGEKGSVTGVDMTPSQLEVATTHAEAYCRDTLGYARSNMTFIQGEIEYLDRAGLKDGSADLVISNCVINLSPDKARVLSESYRVLADGGEMHFSDVYCDRRLPAAVRTHPVLLGECLAGSLYINDFIRLCRKVGFTDPRQLECEEIIIHDPELKELVGESRFYSITYRLFKVPGQIEDLCEEYGQVALYKGTIPGLPSAYDLDDHHRFVTNKPMLVCGNTASMVGETWLGPHFTVIATMAAPVESAALAELTSATQLGEDLEAVRESVREYYGETLKSSDDLRTSVCTACKPPPPAVRAALAAVPQEVKEKFYGCGNPIPVGIEGLRVLDLGCGSGRDSYVAARLVGEKGSVTGVDMTPSQLEVATTHAEAYCRDTLGYARCNMTFIQGEIEYLDRAGLEDGSADLIISNCVINLSPDKARALSDAYRVLADGGEMHFSDVYCDRRLPAAVRTHPVLLGECLAGSLYINDFVRLCRKVGFMDPRQLEREEITIHDPELKELVGDARFYGITYRLFKVPGQIEDLCEDYGQVALYKGTIPGLPNAYDLDVHTRFVTNKPMLVCGNTASMVGETWLAPHFTVIGDRAVHFGQFISSAPTATSSPAASAVRGVCCAGGPCA</sequence>
<comment type="catalytic activity">
    <reaction evidence="8">
        <text>arsenic triglutathione + 3 [thioredoxin]-dithiol + 3 S-adenosyl-L-methionine = trimethylarsine + 3 [thioredoxin]-disulfide + 3 glutathione + 3 S-adenosyl-L-homocysteine + 3 H(+)</text>
        <dbReference type="Rhea" id="RHEA:69432"/>
        <dbReference type="Rhea" id="RHEA-COMP:10698"/>
        <dbReference type="Rhea" id="RHEA-COMP:10700"/>
        <dbReference type="ChEBI" id="CHEBI:15378"/>
        <dbReference type="ChEBI" id="CHEBI:27130"/>
        <dbReference type="ChEBI" id="CHEBI:29950"/>
        <dbReference type="ChEBI" id="CHEBI:50058"/>
        <dbReference type="ChEBI" id="CHEBI:57856"/>
        <dbReference type="ChEBI" id="CHEBI:57925"/>
        <dbReference type="ChEBI" id="CHEBI:59789"/>
        <dbReference type="ChEBI" id="CHEBI:183640"/>
        <dbReference type="EC" id="2.1.1.137"/>
    </reaction>
</comment>
<evidence type="ECO:0000313" key="11">
    <source>
        <dbReference type="Proteomes" id="UP000236333"/>
    </source>
</evidence>
<protein>
    <recommendedName>
        <fullName evidence="5">Arsenite methyltransferase</fullName>
        <ecNumber evidence="4">2.1.1.137</ecNumber>
    </recommendedName>
</protein>
<dbReference type="Gene3D" id="3.40.5.100">
    <property type="match status" value="2"/>
</dbReference>
<name>A0A2J8AEP3_9CHLO</name>
<feature type="domain" description="Methyltransferase" evidence="9">
    <location>
        <begin position="122"/>
        <end position="267"/>
    </location>
</feature>
<dbReference type="OrthoDB" id="8300214at2759"/>